<keyword evidence="5 7" id="KW-0472">Membrane</keyword>
<evidence type="ECO:0000313" key="13">
    <source>
        <dbReference type="EMBL" id="CAB4781512.1"/>
    </source>
</evidence>
<keyword evidence="4 7" id="KW-1133">Transmembrane helix</keyword>
<feature type="domain" description="ABC3 transporter permease C-terminal" evidence="8">
    <location>
        <begin position="291"/>
        <end position="400"/>
    </location>
</feature>
<evidence type="ECO:0000313" key="18">
    <source>
        <dbReference type="EMBL" id="CAB5071650.1"/>
    </source>
</evidence>
<feature type="transmembrane region" description="Helical" evidence="7">
    <location>
        <begin position="287"/>
        <end position="310"/>
    </location>
</feature>
<feature type="transmembrane region" description="Helical" evidence="7">
    <location>
        <begin position="331"/>
        <end position="358"/>
    </location>
</feature>
<protein>
    <submittedName>
        <fullName evidence="15">Unannotated protein</fullName>
    </submittedName>
</protein>
<evidence type="ECO:0000313" key="14">
    <source>
        <dbReference type="EMBL" id="CAB4832010.1"/>
    </source>
</evidence>
<feature type="domain" description="MacB-like periplasmic core" evidence="9">
    <location>
        <begin position="24"/>
        <end position="250"/>
    </location>
</feature>
<evidence type="ECO:0000313" key="16">
    <source>
        <dbReference type="EMBL" id="CAB4946584.1"/>
    </source>
</evidence>
<name>A0A6J7E2B6_9ZZZZ</name>
<dbReference type="EMBL" id="CAFBLD010000010">
    <property type="protein sequence ID" value="CAB4877046.1"/>
    <property type="molecule type" value="Genomic_DNA"/>
</dbReference>
<dbReference type="EMBL" id="CAEZXO010000003">
    <property type="protein sequence ID" value="CAB4688242.1"/>
    <property type="molecule type" value="Genomic_DNA"/>
</dbReference>
<keyword evidence="2" id="KW-1003">Cell membrane</keyword>
<evidence type="ECO:0000256" key="2">
    <source>
        <dbReference type="ARBA" id="ARBA00022475"/>
    </source>
</evidence>
<dbReference type="AlphaFoldDB" id="A0A6J7E2B6"/>
<dbReference type="Pfam" id="PF02687">
    <property type="entry name" value="FtsX"/>
    <property type="match status" value="1"/>
</dbReference>
<proteinExistence type="inferred from homology"/>
<sequence>MGGLGLREVWRFAARGITANRMRSSLTVLGVLIGVSSVIVLTAVGNGSALAVKQGIEKLGTNSILVMSSGGAGRFSRSSNSNAKGLTIADAKALNDPATAPDVKMAAPILNASGTCTYGNLSSTPQNITGTWASYFEASNSPIDKGYYWSNDDVVAGRPVVIIGTTVATDLFGTDSPLNEVIRCKGQSVTVVGVMKSKGSTGGFQDADSIVIAPITFVQRSMSGYGSLSQIQVEATNASTTTAAMDEVTTIMSAQHKIKAGANADYRVLNQASILASSTTSSHTLTVLLAAIAAISLLVGGIGITNIMLVSVTERTREIGIRKAIGAPKSAILTQFLIEAMLLSLMGGISGVALGVGISHFTVLGVKPVVSLTSVLLAFIVSALVGLIFGGWPANRAASLRPIEALRYE</sequence>
<dbReference type="EMBL" id="CAFBQX010000002">
    <property type="protein sequence ID" value="CAB5071650.1"/>
    <property type="molecule type" value="Genomic_DNA"/>
</dbReference>
<evidence type="ECO:0000313" key="12">
    <source>
        <dbReference type="EMBL" id="CAB4730384.1"/>
    </source>
</evidence>
<dbReference type="EMBL" id="CAEZYM010000011">
    <property type="protein sequence ID" value="CAB4730384.1"/>
    <property type="molecule type" value="Genomic_DNA"/>
</dbReference>
<reference evidence="15" key="1">
    <citation type="submission" date="2020-05" db="EMBL/GenBank/DDBJ databases">
        <authorList>
            <person name="Chiriac C."/>
            <person name="Salcher M."/>
            <person name="Ghai R."/>
            <person name="Kavagutti S V."/>
        </authorList>
    </citation>
    <scope>NUCLEOTIDE SEQUENCE</scope>
</reference>
<dbReference type="GO" id="GO:0005886">
    <property type="term" value="C:plasma membrane"/>
    <property type="evidence" value="ECO:0007669"/>
    <property type="project" value="UniProtKB-SubCell"/>
</dbReference>
<evidence type="ECO:0000313" key="11">
    <source>
        <dbReference type="EMBL" id="CAB4688242.1"/>
    </source>
</evidence>
<gene>
    <name evidence="11" type="ORF">UFOPK2510_00484</name>
    <name evidence="12" type="ORF">UFOPK2718_01200</name>
    <name evidence="13" type="ORF">UFOPK2936_00965</name>
    <name evidence="14" type="ORF">UFOPK3174_01228</name>
    <name evidence="15" type="ORF">UFOPK3328_01421</name>
    <name evidence="16" type="ORF">UFOPK3779_00906</name>
    <name evidence="17" type="ORF">UFOPK3913_00973</name>
    <name evidence="10" type="ORF">UFOPK4107_00461</name>
    <name evidence="18" type="ORF">UFOPK4403_00651</name>
</gene>
<comment type="subcellular location">
    <subcellularLocation>
        <location evidence="1">Cell membrane</location>
        <topology evidence="1">Multi-pass membrane protein</topology>
    </subcellularLocation>
</comment>
<evidence type="ECO:0000256" key="7">
    <source>
        <dbReference type="SAM" id="Phobius"/>
    </source>
</evidence>
<evidence type="ECO:0000256" key="1">
    <source>
        <dbReference type="ARBA" id="ARBA00004651"/>
    </source>
</evidence>
<evidence type="ECO:0000313" key="15">
    <source>
        <dbReference type="EMBL" id="CAB4877046.1"/>
    </source>
</evidence>
<evidence type="ECO:0000313" key="17">
    <source>
        <dbReference type="EMBL" id="CAB4978584.1"/>
    </source>
</evidence>
<evidence type="ECO:0000256" key="3">
    <source>
        <dbReference type="ARBA" id="ARBA00022692"/>
    </source>
</evidence>
<accession>A0A6J7E2B6</accession>
<evidence type="ECO:0000256" key="6">
    <source>
        <dbReference type="ARBA" id="ARBA00038076"/>
    </source>
</evidence>
<dbReference type="PANTHER" id="PTHR30572">
    <property type="entry name" value="MEMBRANE COMPONENT OF TRANSPORTER-RELATED"/>
    <property type="match status" value="1"/>
</dbReference>
<evidence type="ECO:0000256" key="4">
    <source>
        <dbReference type="ARBA" id="ARBA00022989"/>
    </source>
</evidence>
<dbReference type="EMBL" id="CAFABH010000024">
    <property type="protein sequence ID" value="CAB4832010.1"/>
    <property type="molecule type" value="Genomic_DNA"/>
</dbReference>
<dbReference type="InterPro" id="IPR003838">
    <property type="entry name" value="ABC3_permease_C"/>
</dbReference>
<evidence type="ECO:0000259" key="8">
    <source>
        <dbReference type="Pfam" id="PF02687"/>
    </source>
</evidence>
<organism evidence="15">
    <name type="scientific">freshwater metagenome</name>
    <dbReference type="NCBI Taxonomy" id="449393"/>
    <lineage>
        <taxon>unclassified sequences</taxon>
        <taxon>metagenomes</taxon>
        <taxon>ecological metagenomes</taxon>
    </lineage>
</organism>
<keyword evidence="3 7" id="KW-0812">Transmembrane</keyword>
<dbReference type="EMBL" id="CAFBNH010000005">
    <property type="protein sequence ID" value="CAB4946584.1"/>
    <property type="molecule type" value="Genomic_DNA"/>
</dbReference>
<evidence type="ECO:0000256" key="5">
    <source>
        <dbReference type="ARBA" id="ARBA00023136"/>
    </source>
</evidence>
<feature type="transmembrane region" description="Helical" evidence="7">
    <location>
        <begin position="25"/>
        <end position="44"/>
    </location>
</feature>
<dbReference type="PANTHER" id="PTHR30572:SF4">
    <property type="entry name" value="ABC TRANSPORTER PERMEASE YTRF"/>
    <property type="match status" value="1"/>
</dbReference>
<dbReference type="InterPro" id="IPR025857">
    <property type="entry name" value="MacB_PCD"/>
</dbReference>
<dbReference type="InterPro" id="IPR050250">
    <property type="entry name" value="Macrolide_Exporter_MacB"/>
</dbReference>
<evidence type="ECO:0000259" key="9">
    <source>
        <dbReference type="Pfam" id="PF12704"/>
    </source>
</evidence>
<dbReference type="Pfam" id="PF12704">
    <property type="entry name" value="MacB_PCD"/>
    <property type="match status" value="1"/>
</dbReference>
<feature type="transmembrane region" description="Helical" evidence="7">
    <location>
        <begin position="370"/>
        <end position="392"/>
    </location>
</feature>
<dbReference type="EMBL" id="CAFBOC010000010">
    <property type="protein sequence ID" value="CAB4978584.1"/>
    <property type="molecule type" value="Genomic_DNA"/>
</dbReference>
<dbReference type="EMBL" id="CAEZZW010000004">
    <property type="protein sequence ID" value="CAB4781512.1"/>
    <property type="molecule type" value="Genomic_DNA"/>
</dbReference>
<evidence type="ECO:0000313" key="10">
    <source>
        <dbReference type="EMBL" id="CAB4334058.1"/>
    </source>
</evidence>
<dbReference type="GO" id="GO:0022857">
    <property type="term" value="F:transmembrane transporter activity"/>
    <property type="evidence" value="ECO:0007669"/>
    <property type="project" value="TreeGrafter"/>
</dbReference>
<comment type="similarity">
    <text evidence="6">Belongs to the ABC-4 integral membrane protein family.</text>
</comment>
<dbReference type="EMBL" id="CAESAE010000002">
    <property type="protein sequence ID" value="CAB4334058.1"/>
    <property type="molecule type" value="Genomic_DNA"/>
</dbReference>